<accession>A0A919L8C7</accession>
<name>A0A919L8C7_9ACTN</name>
<dbReference type="EMBL" id="BNAT01000009">
    <property type="protein sequence ID" value="GHH87673.1"/>
    <property type="molecule type" value="Genomic_DNA"/>
</dbReference>
<dbReference type="AlphaFoldDB" id="A0A919L8C7"/>
<comment type="caution">
    <text evidence="1">The sequence shown here is derived from an EMBL/GenBank/DDBJ whole genome shotgun (WGS) entry which is preliminary data.</text>
</comment>
<proteinExistence type="predicted"/>
<protein>
    <submittedName>
        <fullName evidence="1">Uncharacterized protein</fullName>
    </submittedName>
</protein>
<dbReference type="Proteomes" id="UP000603227">
    <property type="component" value="Unassembled WGS sequence"/>
</dbReference>
<reference evidence="1" key="1">
    <citation type="journal article" date="2014" name="Int. J. Syst. Evol. Microbiol.">
        <title>Complete genome sequence of Corynebacterium casei LMG S-19264T (=DSM 44701T), isolated from a smear-ripened cheese.</title>
        <authorList>
            <consortium name="US DOE Joint Genome Institute (JGI-PGF)"/>
            <person name="Walter F."/>
            <person name="Albersmeier A."/>
            <person name="Kalinowski J."/>
            <person name="Ruckert C."/>
        </authorList>
    </citation>
    <scope>NUCLEOTIDE SEQUENCE</scope>
    <source>
        <strain evidence="1">CGMCC 4.7403</strain>
    </source>
</reference>
<sequence>MAGCPAASRGSRRSRNIRYAPELPFLGADISTASVGSPSPTPNWKSRYLNEFMDLREGP</sequence>
<organism evidence="1 2">
    <name type="scientific">Streptomyces capitiformicae</name>
    <dbReference type="NCBI Taxonomy" id="2014920"/>
    <lineage>
        <taxon>Bacteria</taxon>
        <taxon>Bacillati</taxon>
        <taxon>Actinomycetota</taxon>
        <taxon>Actinomycetes</taxon>
        <taxon>Kitasatosporales</taxon>
        <taxon>Streptomycetaceae</taxon>
        <taxon>Streptomyces</taxon>
    </lineage>
</organism>
<reference evidence="1" key="2">
    <citation type="submission" date="2020-09" db="EMBL/GenBank/DDBJ databases">
        <authorList>
            <person name="Sun Q."/>
            <person name="Zhou Y."/>
        </authorList>
    </citation>
    <scope>NUCLEOTIDE SEQUENCE</scope>
    <source>
        <strain evidence="1">CGMCC 4.7403</strain>
    </source>
</reference>
<keyword evidence="2" id="KW-1185">Reference proteome</keyword>
<evidence type="ECO:0000313" key="2">
    <source>
        <dbReference type="Proteomes" id="UP000603227"/>
    </source>
</evidence>
<gene>
    <name evidence="1" type="ORF">GCM10017771_29710</name>
</gene>
<evidence type="ECO:0000313" key="1">
    <source>
        <dbReference type="EMBL" id="GHH87673.1"/>
    </source>
</evidence>